<dbReference type="Gene3D" id="3.40.50.300">
    <property type="entry name" value="P-loop containing nucleotide triphosphate hydrolases"/>
    <property type="match status" value="1"/>
</dbReference>
<dbReference type="NCBIfam" id="TIGR00450">
    <property type="entry name" value="mnmE_trmE_thdF"/>
    <property type="match status" value="1"/>
</dbReference>
<evidence type="ECO:0000256" key="5">
    <source>
        <dbReference type="ARBA" id="ARBA00023134"/>
    </source>
</evidence>
<keyword evidence="2 6" id="KW-0819">tRNA processing</keyword>
<dbReference type="PANTHER" id="PTHR42714:SF2">
    <property type="entry name" value="TRNA MODIFICATION GTPASE GTPBP3, MITOCHONDRIAL"/>
    <property type="match status" value="1"/>
</dbReference>
<evidence type="ECO:0000259" key="9">
    <source>
        <dbReference type="PROSITE" id="PS51709"/>
    </source>
</evidence>
<dbReference type="Proteomes" id="UP001180616">
    <property type="component" value="Chromosome"/>
</dbReference>
<feature type="binding site" evidence="6">
    <location>
        <position position="23"/>
    </location>
    <ligand>
        <name>(6S)-5-formyl-5,6,7,8-tetrahydrofolate</name>
        <dbReference type="ChEBI" id="CHEBI:57457"/>
    </ligand>
</feature>
<keyword evidence="6" id="KW-0479">Metal-binding</keyword>
<comment type="subcellular location">
    <subcellularLocation>
        <location evidence="6">Cytoplasm</location>
    </subcellularLocation>
</comment>
<feature type="binding site" evidence="6">
    <location>
        <begin position="231"/>
        <end position="236"/>
    </location>
    <ligand>
        <name>GTP</name>
        <dbReference type="ChEBI" id="CHEBI:37565"/>
    </ligand>
</feature>
<comment type="similarity">
    <text evidence="1 6 7">Belongs to the TRAFAC class TrmE-Era-EngA-EngB-Septin-like GTPase superfamily. TrmE GTPase family.</text>
</comment>
<feature type="binding site" evidence="6">
    <location>
        <position position="86"/>
    </location>
    <ligand>
        <name>(6S)-5-formyl-5,6,7,8-tetrahydrofolate</name>
        <dbReference type="ChEBI" id="CHEBI:57457"/>
    </ligand>
</feature>
<dbReference type="EC" id="3.6.-.-" evidence="6"/>
<dbReference type="InterPro" id="IPR005225">
    <property type="entry name" value="Small_GTP-bd"/>
</dbReference>
<feature type="region of interest" description="Disordered" evidence="8">
    <location>
        <begin position="327"/>
        <end position="348"/>
    </location>
</feature>
<comment type="function">
    <text evidence="6">Exhibits a very high intrinsic GTPase hydrolysis rate. Involved in the addition of a carboxymethylaminomethyl (cmnm) group at the wobble position (U34) of certain tRNAs, forming tRNA-cmnm(5)s(2)U34.</text>
</comment>
<dbReference type="Gene3D" id="1.20.120.430">
    <property type="entry name" value="tRNA modification GTPase MnmE domain 2"/>
    <property type="match status" value="1"/>
</dbReference>
<dbReference type="PROSITE" id="PS51709">
    <property type="entry name" value="G_TRME"/>
    <property type="match status" value="1"/>
</dbReference>
<evidence type="ECO:0000256" key="4">
    <source>
        <dbReference type="ARBA" id="ARBA00022958"/>
    </source>
</evidence>
<dbReference type="InterPro" id="IPR006073">
    <property type="entry name" value="GTP-bd"/>
</dbReference>
<organism evidence="10 11">
    <name type="scientific">Nitratidesulfovibrio liaohensis</name>
    <dbReference type="NCBI Taxonomy" id="2604158"/>
    <lineage>
        <taxon>Bacteria</taxon>
        <taxon>Pseudomonadati</taxon>
        <taxon>Thermodesulfobacteriota</taxon>
        <taxon>Desulfovibrionia</taxon>
        <taxon>Desulfovibrionales</taxon>
        <taxon>Desulfovibrionaceae</taxon>
        <taxon>Nitratidesulfovibrio</taxon>
    </lineage>
</organism>
<feature type="compositionally biased region" description="Low complexity" evidence="8">
    <location>
        <begin position="330"/>
        <end position="348"/>
    </location>
</feature>
<gene>
    <name evidence="6 10" type="primary">mnmE</name>
    <name evidence="6" type="synonym">trmE</name>
    <name evidence="10" type="ORF">KPS_001079</name>
</gene>
<dbReference type="InterPro" id="IPR027266">
    <property type="entry name" value="TrmE/GcvT-like"/>
</dbReference>
<dbReference type="Pfam" id="PF01926">
    <property type="entry name" value="MMR_HSR1"/>
    <property type="match status" value="1"/>
</dbReference>
<proteinExistence type="inferred from homology"/>
<dbReference type="InterPro" id="IPR018948">
    <property type="entry name" value="GTP-bd_TrmE_N"/>
</dbReference>
<dbReference type="EMBL" id="CP133659">
    <property type="protein sequence ID" value="WMW66503.1"/>
    <property type="molecule type" value="Genomic_DNA"/>
</dbReference>
<dbReference type="CDD" id="cd14858">
    <property type="entry name" value="TrmE_N"/>
    <property type="match status" value="1"/>
</dbReference>
<dbReference type="InterPro" id="IPR027368">
    <property type="entry name" value="MnmE_dom2"/>
</dbReference>
<evidence type="ECO:0000256" key="3">
    <source>
        <dbReference type="ARBA" id="ARBA00022741"/>
    </source>
</evidence>
<dbReference type="CDD" id="cd04164">
    <property type="entry name" value="trmE"/>
    <property type="match status" value="1"/>
</dbReference>
<dbReference type="Pfam" id="PF12631">
    <property type="entry name" value="MnmE_helical"/>
    <property type="match status" value="1"/>
</dbReference>
<accession>A0ABY9R431</accession>
<evidence type="ECO:0000256" key="6">
    <source>
        <dbReference type="HAMAP-Rule" id="MF_00379"/>
    </source>
</evidence>
<feature type="domain" description="TrmE-type G" evidence="9">
    <location>
        <begin position="221"/>
        <end position="410"/>
    </location>
</feature>
<dbReference type="InterPro" id="IPR004520">
    <property type="entry name" value="GTPase_MnmE"/>
</dbReference>
<feature type="binding site" evidence="6">
    <location>
        <position position="235"/>
    </location>
    <ligand>
        <name>Mg(2+)</name>
        <dbReference type="ChEBI" id="CHEBI:18420"/>
    </ligand>
</feature>
<protein>
    <recommendedName>
        <fullName evidence="6">tRNA modification GTPase MnmE</fullName>
        <ecNumber evidence="6">3.6.-.-</ecNumber>
    </recommendedName>
</protein>
<feature type="binding site" evidence="6">
    <location>
        <position position="256"/>
    </location>
    <ligand>
        <name>Mg(2+)</name>
        <dbReference type="ChEBI" id="CHEBI:18420"/>
    </ligand>
</feature>
<dbReference type="InterPro" id="IPR027417">
    <property type="entry name" value="P-loop_NTPase"/>
</dbReference>
<dbReference type="PANTHER" id="PTHR42714">
    <property type="entry name" value="TRNA MODIFICATION GTPASE GTPBP3"/>
    <property type="match status" value="1"/>
</dbReference>
<sequence length="495" mass="51135">MRQEGTIAAIATPPGHGGVGIIRISGPDSHAILGRLFLPASPRFAGFRPRTLHRGRACDATGAPLDDVLAVAMPGPRTFTGEDVAEIHCHGGPAVLAAVLDAACARGAQLAGRGEFTRRAFLNGRMDLTQAEAVAEMIAAPAQGGLRLAQARLQGLLGARVAELRACLLDLRAQVCVAVDFPEDEVDCLAPEAFVAECDAVAAGVRGLLSAHQRGRCWQEGALVVLAGHVNAGKSSLMNALLGRRRAIVTDMPGTTRDFIEEPVQLAGLPVRLVDTAGLRDTGDIVEQEGVRISRDLVAQADLVLLVVDAAAGLGHAERELLRHVRDQHASAAQPARPAPSPQSAQSAQSVVPAGRVLVVLNKTDLAGGDGGAAAFQCPQEVEGCPCVGVSALRGLGVDELAVAARAMVLAGLGGAGSGGEPESGDIAPNLRQAQVLRRALDELDALMADVRAGVPYDLCSVRLDGACAVLSEITGETTPAEVLEHIFSSFCIGK</sequence>
<comment type="caution">
    <text evidence="6">Lacks conserved residue(s) required for the propagation of feature annotation.</text>
</comment>
<evidence type="ECO:0000256" key="8">
    <source>
        <dbReference type="SAM" id="MobiDB-lite"/>
    </source>
</evidence>
<feature type="binding site" evidence="6">
    <location>
        <begin position="275"/>
        <end position="278"/>
    </location>
    <ligand>
        <name>GTP</name>
        <dbReference type="ChEBI" id="CHEBI:37565"/>
    </ligand>
</feature>
<keyword evidence="6" id="KW-0460">Magnesium</keyword>
<keyword evidence="11" id="KW-1185">Reference proteome</keyword>
<evidence type="ECO:0000256" key="2">
    <source>
        <dbReference type="ARBA" id="ARBA00022694"/>
    </source>
</evidence>
<evidence type="ECO:0000313" key="11">
    <source>
        <dbReference type="Proteomes" id="UP001180616"/>
    </source>
</evidence>
<evidence type="ECO:0000313" key="10">
    <source>
        <dbReference type="EMBL" id="WMW66503.1"/>
    </source>
</evidence>
<name>A0ABY9R431_9BACT</name>
<dbReference type="InterPro" id="IPR025867">
    <property type="entry name" value="MnmE_helical"/>
</dbReference>
<dbReference type="RefSeq" id="WP_309542392.1">
    <property type="nucleotide sequence ID" value="NZ_CP133659.1"/>
</dbReference>
<reference evidence="10" key="1">
    <citation type="submission" date="2023-09" db="EMBL/GenBank/DDBJ databases">
        <authorList>
            <consortium name="CW5 consortium"/>
            <person name="Lu C.-W."/>
        </authorList>
    </citation>
    <scope>NUCLEOTIDE SEQUENCE</scope>
    <source>
        <strain evidence="10">KPS</strain>
    </source>
</reference>
<keyword evidence="5 6" id="KW-0342">GTP-binding</keyword>
<keyword evidence="3 6" id="KW-0547">Nucleotide-binding</keyword>
<dbReference type="Gene3D" id="3.30.1360.120">
    <property type="entry name" value="Probable tRNA modification gtpase trme, domain 1"/>
    <property type="match status" value="1"/>
</dbReference>
<evidence type="ECO:0000256" key="7">
    <source>
        <dbReference type="RuleBase" id="RU003313"/>
    </source>
</evidence>
<keyword evidence="6" id="KW-0378">Hydrolase</keyword>
<dbReference type="SUPFAM" id="SSF52540">
    <property type="entry name" value="P-loop containing nucleoside triphosphate hydrolases"/>
    <property type="match status" value="1"/>
</dbReference>
<feature type="binding site" evidence="6">
    <location>
        <begin position="250"/>
        <end position="256"/>
    </location>
    <ligand>
        <name>GTP</name>
        <dbReference type="ChEBI" id="CHEBI:37565"/>
    </ligand>
</feature>
<feature type="binding site" evidence="6">
    <location>
        <position position="125"/>
    </location>
    <ligand>
        <name>(6S)-5-formyl-5,6,7,8-tetrahydrofolate</name>
        <dbReference type="ChEBI" id="CHEBI:57457"/>
    </ligand>
</feature>
<keyword evidence="6" id="KW-0963">Cytoplasm</keyword>
<comment type="cofactor">
    <cofactor evidence="6">
        <name>K(+)</name>
        <dbReference type="ChEBI" id="CHEBI:29103"/>
    </cofactor>
    <text evidence="6">Binds 1 potassium ion per subunit.</text>
</comment>
<dbReference type="InterPro" id="IPR031168">
    <property type="entry name" value="G_TrmE"/>
</dbReference>
<comment type="subunit">
    <text evidence="6">Homodimer. Heterotetramer of two MnmE and two MnmG subunits.</text>
</comment>
<dbReference type="Pfam" id="PF10396">
    <property type="entry name" value="TrmE_N"/>
    <property type="match status" value="1"/>
</dbReference>
<dbReference type="HAMAP" id="MF_00379">
    <property type="entry name" value="GTPase_MnmE"/>
    <property type="match status" value="1"/>
</dbReference>
<feature type="binding site" evidence="6">
    <location>
        <position position="495"/>
    </location>
    <ligand>
        <name>(6S)-5-formyl-5,6,7,8-tetrahydrofolate</name>
        <dbReference type="ChEBI" id="CHEBI:57457"/>
    </ligand>
</feature>
<evidence type="ECO:0000256" key="1">
    <source>
        <dbReference type="ARBA" id="ARBA00011043"/>
    </source>
</evidence>
<dbReference type="NCBIfam" id="TIGR00231">
    <property type="entry name" value="small_GTP"/>
    <property type="match status" value="1"/>
</dbReference>
<keyword evidence="4 6" id="KW-0630">Potassium</keyword>